<accession>A0ABT1AME6</accession>
<reference evidence="2" key="2">
    <citation type="journal article" date="2023" name="Front. Microbiol.">
        <title>Ralstonia chuxiongensis sp. nov., Ralstonia mojiangensis sp. nov., and Ralstonia soli sp. nov., isolated from tobacco fields, are three novel species in the family Burkholderiaceae.</title>
        <authorList>
            <person name="Lu C.H."/>
            <person name="Zhang Y.Y."/>
            <person name="Jiang N."/>
            <person name="Chen W."/>
            <person name="Shao X."/>
            <person name="Zhao Z.M."/>
            <person name="Lu W.L."/>
            <person name="Hu X."/>
            <person name="Xi Y.X."/>
            <person name="Zou S.Y."/>
            <person name="Wei Q.J."/>
            <person name="Lin Z.L."/>
            <person name="Gong L."/>
            <person name="Gai X.T."/>
            <person name="Zhang L.Q."/>
            <person name="Li J.Y."/>
            <person name="Jin Y."/>
            <person name="Xia Z.Y."/>
        </authorList>
    </citation>
    <scope>NUCLEOTIDE SEQUENCE</scope>
    <source>
        <strain evidence="2">21MJYT02-11</strain>
    </source>
</reference>
<keyword evidence="3" id="KW-1185">Reference proteome</keyword>
<name>A0ABT1AME6_9RALS</name>
<comment type="caution">
    <text evidence="2">The sequence shown here is derived from an EMBL/GenBank/DDBJ whole genome shotgun (WGS) entry which is preliminary data.</text>
</comment>
<dbReference type="InterPro" id="IPR024311">
    <property type="entry name" value="Lipocalin-like"/>
</dbReference>
<sequence>MKHPDIIVTSIARWVLLGLTLPSGVALGEPSLDEQLAGAWTYVSVDTVHPDGSRTPMYGPHPQGLVIFDGHGHYALVNSRSDLPKYGSNDRMKGSADEYRAVAQGSIAHFGRYVVNEADKTITFRIDASTFPNWNGVEQRRPFVLSGDELRWTTPAASGGGSGEIVLKRAQ</sequence>
<evidence type="ECO:0000259" key="1">
    <source>
        <dbReference type="Pfam" id="PF13924"/>
    </source>
</evidence>
<proteinExistence type="predicted"/>
<gene>
    <name evidence="2" type="ORF">NG900_14750</name>
</gene>
<dbReference type="Proteomes" id="UP001162811">
    <property type="component" value="Unassembled WGS sequence"/>
</dbReference>
<dbReference type="RefSeq" id="WP_252681637.1">
    <property type="nucleotide sequence ID" value="NZ_JAMXHT010000005.1"/>
</dbReference>
<dbReference type="EMBL" id="JAMXHT010000005">
    <property type="protein sequence ID" value="MCO5399454.1"/>
    <property type="molecule type" value="Genomic_DNA"/>
</dbReference>
<dbReference type="Pfam" id="PF13924">
    <property type="entry name" value="Lipocalin_5"/>
    <property type="match status" value="1"/>
</dbReference>
<reference evidence="2" key="1">
    <citation type="submission" date="2022-06" db="EMBL/GenBank/DDBJ databases">
        <authorList>
            <person name="Lu C.-H."/>
        </authorList>
    </citation>
    <scope>NUCLEOTIDE SEQUENCE</scope>
    <source>
        <strain evidence="2">21MJYT02-11</strain>
    </source>
</reference>
<organism evidence="2 3">
    <name type="scientific">Ralstonia soli</name>
    <dbReference type="NCBI Taxonomy" id="2953896"/>
    <lineage>
        <taxon>Bacteria</taxon>
        <taxon>Pseudomonadati</taxon>
        <taxon>Pseudomonadota</taxon>
        <taxon>Betaproteobacteria</taxon>
        <taxon>Burkholderiales</taxon>
        <taxon>Burkholderiaceae</taxon>
        <taxon>Ralstonia</taxon>
    </lineage>
</organism>
<evidence type="ECO:0000313" key="3">
    <source>
        <dbReference type="Proteomes" id="UP001162811"/>
    </source>
</evidence>
<evidence type="ECO:0000313" key="2">
    <source>
        <dbReference type="EMBL" id="MCO5399454.1"/>
    </source>
</evidence>
<feature type="domain" description="Lipocalin-like" evidence="1">
    <location>
        <begin position="38"/>
        <end position="154"/>
    </location>
</feature>
<protein>
    <submittedName>
        <fullName evidence="2">Lipocalin-like domain-containing protein</fullName>
    </submittedName>
</protein>